<dbReference type="EMBL" id="AAOW01000047">
    <property type="protein sequence ID" value="EAR59517.1"/>
    <property type="molecule type" value="Genomic_DNA"/>
</dbReference>
<proteinExistence type="inferred from homology"/>
<dbReference type="RefSeq" id="WP_007020093.1">
    <property type="nucleotide sequence ID" value="NZ_CH724125.1"/>
</dbReference>
<dbReference type="InterPro" id="IPR038078">
    <property type="entry name" value="PhoU-like_sf"/>
</dbReference>
<organism evidence="2 3">
    <name type="scientific">Neptuniibacter caesariensis</name>
    <dbReference type="NCBI Taxonomy" id="207954"/>
    <lineage>
        <taxon>Bacteria</taxon>
        <taxon>Pseudomonadati</taxon>
        <taxon>Pseudomonadota</taxon>
        <taxon>Gammaproteobacteria</taxon>
        <taxon>Oceanospirillales</taxon>
        <taxon>Oceanospirillaceae</taxon>
        <taxon>Neptuniibacter</taxon>
    </lineage>
</organism>
<sequence>MVATTNPFLQMFARSPFQPMQEHIAKAQECAVELIPFFEAVIKNDWEAAAEVQSRIAVLEGEADAMKKEIRQGLPKSIFLPVPRTDLLEVVRMQDKIANRAKDIAGLMLGRQMEIPTSLQTDMNDFLRVALQTSEQALTALKELDDVVNSGFGGHETDVIEKMLDELDVLEHRTDEYERDIRAKLFGIEKDLPPVDVMFLYQVIRLVGDLADRAQQVGSRLQLLVAR</sequence>
<evidence type="ECO:0000313" key="3">
    <source>
        <dbReference type="Proteomes" id="UP000002171"/>
    </source>
</evidence>
<keyword evidence="3" id="KW-1185">Reference proteome</keyword>
<dbReference type="PANTHER" id="PTHR36536">
    <property type="entry name" value="UPF0111 PROTEIN HI_1603"/>
    <property type="match status" value="1"/>
</dbReference>
<comment type="caution">
    <text evidence="2">The sequence shown here is derived from an EMBL/GenBank/DDBJ whole genome shotgun (WGS) entry which is preliminary data.</text>
</comment>
<evidence type="ECO:0008006" key="4">
    <source>
        <dbReference type="Google" id="ProtNLM"/>
    </source>
</evidence>
<dbReference type="InterPro" id="IPR018445">
    <property type="entry name" value="Put_Phosphate_transp_reg"/>
</dbReference>
<comment type="similarity">
    <text evidence="1">Belongs to the UPF0111 family.</text>
</comment>
<dbReference type="Pfam" id="PF01865">
    <property type="entry name" value="PhoU_div"/>
    <property type="match status" value="1"/>
</dbReference>
<dbReference type="Proteomes" id="UP000002171">
    <property type="component" value="Unassembled WGS sequence"/>
</dbReference>
<dbReference type="AlphaFoldDB" id="A0A7U8GPP1"/>
<evidence type="ECO:0000256" key="1">
    <source>
        <dbReference type="ARBA" id="ARBA00008591"/>
    </source>
</evidence>
<dbReference type="InterPro" id="IPR002727">
    <property type="entry name" value="DUF47"/>
</dbReference>
<dbReference type="Gene3D" id="1.20.58.220">
    <property type="entry name" value="Phosphate transport system protein phou homolog 2, domain 2"/>
    <property type="match status" value="1"/>
</dbReference>
<evidence type="ECO:0000313" key="2">
    <source>
        <dbReference type="EMBL" id="EAR59517.1"/>
    </source>
</evidence>
<gene>
    <name evidence="2" type="ORF">MED92_12134</name>
</gene>
<protein>
    <recommendedName>
        <fullName evidence="4">TIGR00153 family protein</fullName>
    </recommendedName>
</protein>
<reference evidence="2 3" key="1">
    <citation type="submission" date="2006-02" db="EMBL/GenBank/DDBJ databases">
        <authorList>
            <person name="Pinhassi J."/>
            <person name="Pedros-Alio C."/>
            <person name="Ferriera S."/>
            <person name="Johnson J."/>
            <person name="Kravitz S."/>
            <person name="Halpern A."/>
            <person name="Remington K."/>
            <person name="Beeson K."/>
            <person name="Tran B."/>
            <person name="Rogers Y.-H."/>
            <person name="Friedman R."/>
            <person name="Venter J.C."/>
        </authorList>
    </citation>
    <scope>NUCLEOTIDE SEQUENCE [LARGE SCALE GENOMIC DNA]</scope>
    <source>
        <strain evidence="2 3">MED92</strain>
    </source>
</reference>
<dbReference type="PANTHER" id="PTHR36536:SF3">
    <property type="entry name" value="UPF0111 PROTEIN HI_1603"/>
    <property type="match status" value="1"/>
</dbReference>
<accession>A0A7U8GPP1</accession>
<dbReference type="SUPFAM" id="SSF109755">
    <property type="entry name" value="PhoU-like"/>
    <property type="match status" value="1"/>
</dbReference>
<name>A0A7U8GPP1_NEPCE</name>
<dbReference type="NCBIfam" id="TIGR00153">
    <property type="entry name" value="TIGR00153 family protein"/>
    <property type="match status" value="1"/>
</dbReference>